<organism evidence="4 5">
    <name type="scientific">Streptomyces africanus</name>
    <dbReference type="NCBI Taxonomy" id="231024"/>
    <lineage>
        <taxon>Bacteria</taxon>
        <taxon>Bacillati</taxon>
        <taxon>Actinomycetota</taxon>
        <taxon>Actinomycetes</taxon>
        <taxon>Kitasatosporales</taxon>
        <taxon>Streptomycetaceae</taxon>
        <taxon>Streptomyces</taxon>
    </lineage>
</organism>
<comment type="caution">
    <text evidence="4">The sequence shown here is derived from an EMBL/GenBank/DDBJ whole genome shotgun (WGS) entry which is preliminary data.</text>
</comment>
<feature type="signal peptide" evidence="3">
    <location>
        <begin position="1"/>
        <end position="46"/>
    </location>
</feature>
<feature type="region of interest" description="Disordered" evidence="1">
    <location>
        <begin position="44"/>
        <end position="83"/>
    </location>
</feature>
<keyword evidence="2" id="KW-0812">Transmembrane</keyword>
<keyword evidence="2" id="KW-1133">Transmembrane helix</keyword>
<evidence type="ECO:0000256" key="3">
    <source>
        <dbReference type="SAM" id="SignalP"/>
    </source>
</evidence>
<feature type="transmembrane region" description="Helical" evidence="2">
    <location>
        <begin position="495"/>
        <end position="520"/>
    </location>
</feature>
<feature type="region of interest" description="Disordered" evidence="1">
    <location>
        <begin position="463"/>
        <end position="483"/>
    </location>
</feature>
<feature type="transmembrane region" description="Helical" evidence="2">
    <location>
        <begin position="278"/>
        <end position="302"/>
    </location>
</feature>
<evidence type="ECO:0000256" key="1">
    <source>
        <dbReference type="SAM" id="MobiDB-lite"/>
    </source>
</evidence>
<keyword evidence="3" id="KW-0732">Signal</keyword>
<evidence type="ECO:0000256" key="2">
    <source>
        <dbReference type="SAM" id="Phobius"/>
    </source>
</evidence>
<gene>
    <name evidence="4" type="ORF">QF034_004709</name>
</gene>
<name>A0ABU0QSW8_9ACTN</name>
<feature type="transmembrane region" description="Helical" evidence="2">
    <location>
        <begin position="245"/>
        <end position="266"/>
    </location>
</feature>
<dbReference type="EMBL" id="JAUSYP010000001">
    <property type="protein sequence ID" value="MDQ0750478.1"/>
    <property type="molecule type" value="Genomic_DNA"/>
</dbReference>
<keyword evidence="2" id="KW-0472">Membrane</keyword>
<evidence type="ECO:0000313" key="4">
    <source>
        <dbReference type="EMBL" id="MDQ0750478.1"/>
    </source>
</evidence>
<dbReference type="Proteomes" id="UP001232755">
    <property type="component" value="Unassembled WGS sequence"/>
</dbReference>
<evidence type="ECO:0000313" key="5">
    <source>
        <dbReference type="Proteomes" id="UP001232755"/>
    </source>
</evidence>
<feature type="chain" id="PRO_5045919896" description="DUF4350 domain-containing protein" evidence="3">
    <location>
        <begin position="47"/>
        <end position="719"/>
    </location>
</feature>
<proteinExistence type="predicted"/>
<evidence type="ECO:0008006" key="6">
    <source>
        <dbReference type="Google" id="ProtNLM"/>
    </source>
</evidence>
<keyword evidence="5" id="KW-1185">Reference proteome</keyword>
<accession>A0ABU0QSW8</accession>
<protein>
    <recommendedName>
        <fullName evidence="6">DUF4350 domain-containing protein</fullName>
    </recommendedName>
</protein>
<sequence>MKAATTNWQRAAGIRESSGHRTRVLRLLLALCSLTALFATATPARAADSTTTTPARAADSTTTTPARAADSTTTTPARAADTAPATQAAYLAERLRENPVYVTDQLPREIPRSTAPDFERLAKKTGVPTYVLVLPAQSSVDGRQLLGAVHDRLGRDGLFVLVDDSDVTEATAYGVRAPADAASTVALYELPSDAGPLRSFERFVDVVALGEKKAVARAEAARAKYGDDEAAEMYIGPSERRNQSFLTGILLTGVPLLILLVAGYAGRRRRRSGAGRRVPRWVTPGAGVLAATAVALTATSVFDQTRSSAAPVPTPAELSARVERVAAGLRQDPVYADPESPRVLDARRLDRLHERIRDFRRSEAGGPVFVSVVPQTPESESAGDPMLFAAAVHAKVGEDGLYVVADPDDGSIDFYNHGLRRDTNRLSFDLPDSVTLGDSRADEADDHLLGERLDQLMTFLDKAPRTDRPGSEPAPAPAPRAADEKTLPPLFATDFWPGLFVGAFLALLLSGVVAGVTWLVTGLRRRRSPAPEPAGLLPLTSPTEPSASYLRRTAHAELSTLASQFTDDNPRAWDCLDAAMLLLDGDLDRARKPETDPATLVAVVVLARAGRAALTGDTNDLCCGVNPLHGPAVSRHHVRVSAQPAQSNRRRLLPVCEPCRDTAIAEPSGIPGRLLKLPGSASGDGGRPPYFDATDGPLSAVPGGIARLIDRVRETAGVH</sequence>
<reference evidence="4 5" key="1">
    <citation type="submission" date="2023-07" db="EMBL/GenBank/DDBJ databases">
        <title>Comparative genomics of wheat-associated soil bacteria to identify genetic determinants of phenazine resistance.</title>
        <authorList>
            <person name="Mouncey N."/>
        </authorList>
    </citation>
    <scope>NUCLEOTIDE SEQUENCE [LARGE SCALE GENOMIC DNA]</scope>
    <source>
        <strain evidence="4 5">B3I12</strain>
    </source>
</reference>
<dbReference type="RefSeq" id="WP_307176854.1">
    <property type="nucleotide sequence ID" value="NZ_JAUSYP010000001.1"/>
</dbReference>